<dbReference type="Gene3D" id="1.10.10.10">
    <property type="entry name" value="Winged helix-like DNA-binding domain superfamily/Winged helix DNA-binding domain"/>
    <property type="match status" value="1"/>
</dbReference>
<dbReference type="CDD" id="cd00090">
    <property type="entry name" value="HTH_ARSR"/>
    <property type="match status" value="1"/>
</dbReference>
<evidence type="ECO:0000259" key="2">
    <source>
        <dbReference type="Pfam" id="PF25213"/>
    </source>
</evidence>
<dbReference type="AlphaFoldDB" id="A0A1G9UUC9"/>
<dbReference type="InterPro" id="IPR036388">
    <property type="entry name" value="WH-like_DNA-bd_sf"/>
</dbReference>
<dbReference type="OrthoDB" id="330490at2157"/>
<dbReference type="InterPro" id="IPR057527">
    <property type="entry name" value="HVO_A0261-like_N"/>
</dbReference>
<reference evidence="4" key="1">
    <citation type="submission" date="2016-10" db="EMBL/GenBank/DDBJ databases">
        <authorList>
            <person name="Varghese N."/>
            <person name="Submissions S."/>
        </authorList>
    </citation>
    <scope>NUCLEOTIDE SEQUENCE [LARGE SCALE GENOMIC DNA]</scope>
    <source>
        <strain evidence="4">CGMCC 1.10119</strain>
    </source>
</reference>
<evidence type="ECO:0000313" key="4">
    <source>
        <dbReference type="Proteomes" id="UP000199451"/>
    </source>
</evidence>
<sequence length="262" mass="29035">MESALEEIEFLALSPNRVEVLTLLAEEPRTRRELAELTDASQPTLGRILGDFTERTWVVREGSDYVATATGQLVAAGFEDLLDVLDTEATLRGVVRWLPTEALDFDLRRLSSATVTTPSQVRPNAPVKRALDLLGEAEDVHIFSYAFNEQSLDVIHDRTAEGAQTFRGVFAASAIDALADDSQLRARLLELLETETVEIRITDEAVPLAATVADDTVHLFLRDDNGLLQASLDVTDEAVHGWATERFERYWDDATPLDPDDL</sequence>
<gene>
    <name evidence="3" type="ORF">SAMN04487949_2342</name>
</gene>
<accession>A0A1G9UUC9</accession>
<feature type="domain" description="Methanogenesis regulatory protein FilR1 middle" evidence="1">
    <location>
        <begin position="123"/>
        <end position="253"/>
    </location>
</feature>
<feature type="domain" description="HVO-A0261-like N-terminal" evidence="2">
    <location>
        <begin position="6"/>
        <end position="88"/>
    </location>
</feature>
<dbReference type="InterPro" id="IPR013561">
    <property type="entry name" value="FilR1_middle_dom"/>
</dbReference>
<keyword evidence="4" id="KW-1185">Reference proteome</keyword>
<dbReference type="Proteomes" id="UP000199451">
    <property type="component" value="Unassembled WGS sequence"/>
</dbReference>
<dbReference type="Pfam" id="PF08350">
    <property type="entry name" value="FilR1_middle"/>
    <property type="match status" value="1"/>
</dbReference>
<evidence type="ECO:0000313" key="3">
    <source>
        <dbReference type="EMBL" id="SDM63459.1"/>
    </source>
</evidence>
<dbReference type="EMBL" id="FNHL01000002">
    <property type="protein sequence ID" value="SDM63459.1"/>
    <property type="molecule type" value="Genomic_DNA"/>
</dbReference>
<dbReference type="SUPFAM" id="SSF46785">
    <property type="entry name" value="Winged helix' DNA-binding domain"/>
    <property type="match status" value="1"/>
</dbReference>
<dbReference type="InterPro" id="IPR011991">
    <property type="entry name" value="ArsR-like_HTH"/>
</dbReference>
<dbReference type="RefSeq" id="WP_089697609.1">
    <property type="nucleotide sequence ID" value="NZ_FNHL01000002.1"/>
</dbReference>
<protein>
    <submittedName>
        <fullName evidence="3">Predicted transcriptional regulator, contains HTH domain</fullName>
    </submittedName>
</protein>
<proteinExistence type="predicted"/>
<evidence type="ECO:0000259" key="1">
    <source>
        <dbReference type="Pfam" id="PF08350"/>
    </source>
</evidence>
<dbReference type="Pfam" id="PF25213">
    <property type="entry name" value="HVO_A0261_N"/>
    <property type="match status" value="1"/>
</dbReference>
<name>A0A1G9UUC9_9EURY</name>
<organism evidence="3 4">
    <name type="scientific">Halogranum gelatinilyticum</name>
    <dbReference type="NCBI Taxonomy" id="660521"/>
    <lineage>
        <taxon>Archaea</taxon>
        <taxon>Methanobacteriati</taxon>
        <taxon>Methanobacteriota</taxon>
        <taxon>Stenosarchaea group</taxon>
        <taxon>Halobacteria</taxon>
        <taxon>Halobacteriales</taxon>
        <taxon>Haloferacaceae</taxon>
    </lineage>
</organism>
<dbReference type="InterPro" id="IPR036390">
    <property type="entry name" value="WH_DNA-bd_sf"/>
</dbReference>